<evidence type="ECO:0000313" key="2">
    <source>
        <dbReference type="Proteomes" id="UP001500426"/>
    </source>
</evidence>
<comment type="caution">
    <text evidence="1">The sequence shown here is derived from an EMBL/GenBank/DDBJ whole genome shotgun (WGS) entry which is preliminary data.</text>
</comment>
<evidence type="ECO:0000313" key="1">
    <source>
        <dbReference type="EMBL" id="GAA4047915.1"/>
    </source>
</evidence>
<organism evidence="1 2">
    <name type="scientific">Flavobacterium chungnamense</name>
    <dbReference type="NCBI Taxonomy" id="706182"/>
    <lineage>
        <taxon>Bacteria</taxon>
        <taxon>Pseudomonadati</taxon>
        <taxon>Bacteroidota</taxon>
        <taxon>Flavobacteriia</taxon>
        <taxon>Flavobacteriales</taxon>
        <taxon>Flavobacteriaceae</taxon>
        <taxon>Flavobacterium</taxon>
    </lineage>
</organism>
<dbReference type="EMBL" id="BAABCS010000011">
    <property type="protein sequence ID" value="GAA4047915.1"/>
    <property type="molecule type" value="Genomic_DNA"/>
</dbReference>
<keyword evidence="2" id="KW-1185">Reference proteome</keyword>
<sequence length="82" mass="8964">MGFLNLVTINVWGQTVALNFEKSKISNTRQTDKSNAISYPFVGTNYARTGGTTTAAPIVLTATSQTENTQKAILTIKKYFLC</sequence>
<accession>A0ABP7UMY8</accession>
<name>A0ABP7UMY8_9FLAO</name>
<protein>
    <submittedName>
        <fullName evidence="1">Uncharacterized protein</fullName>
    </submittedName>
</protein>
<gene>
    <name evidence="1" type="ORF">GCM10022388_11890</name>
</gene>
<proteinExistence type="predicted"/>
<reference evidence="2" key="1">
    <citation type="journal article" date="2019" name="Int. J. Syst. Evol. Microbiol.">
        <title>The Global Catalogue of Microorganisms (GCM) 10K type strain sequencing project: providing services to taxonomists for standard genome sequencing and annotation.</title>
        <authorList>
            <consortium name="The Broad Institute Genomics Platform"/>
            <consortium name="The Broad Institute Genome Sequencing Center for Infectious Disease"/>
            <person name="Wu L."/>
            <person name="Ma J."/>
        </authorList>
    </citation>
    <scope>NUCLEOTIDE SEQUENCE [LARGE SCALE GENOMIC DNA]</scope>
    <source>
        <strain evidence="2">JCM 17068</strain>
    </source>
</reference>
<dbReference type="Proteomes" id="UP001500426">
    <property type="component" value="Unassembled WGS sequence"/>
</dbReference>